<keyword evidence="4" id="KW-1185">Reference proteome</keyword>
<dbReference type="PANTHER" id="PTHR24148">
    <property type="entry name" value="ANKYRIN REPEAT DOMAIN-CONTAINING PROTEIN 39 HOMOLOG-RELATED"/>
    <property type="match status" value="1"/>
</dbReference>
<name>A0A0D2A515_9PEZI</name>
<dbReference type="PROSITE" id="PS50096">
    <property type="entry name" value="IQ"/>
    <property type="match status" value="1"/>
</dbReference>
<dbReference type="GeneID" id="27315022"/>
<dbReference type="InterPro" id="IPR010730">
    <property type="entry name" value="HET"/>
</dbReference>
<feature type="compositionally biased region" description="Basic and acidic residues" evidence="1">
    <location>
        <begin position="768"/>
        <end position="780"/>
    </location>
</feature>
<feature type="region of interest" description="Disordered" evidence="1">
    <location>
        <begin position="669"/>
        <end position="796"/>
    </location>
</feature>
<feature type="compositionally biased region" description="Low complexity" evidence="1">
    <location>
        <begin position="692"/>
        <end position="708"/>
    </location>
</feature>
<dbReference type="VEuPathDB" id="FungiDB:PV09_07049"/>
<evidence type="ECO:0000259" key="2">
    <source>
        <dbReference type="Pfam" id="PF06985"/>
    </source>
</evidence>
<dbReference type="AlphaFoldDB" id="A0A0D2A515"/>
<dbReference type="STRING" id="253628.A0A0D2A515"/>
<dbReference type="CDD" id="cd23767">
    <property type="entry name" value="IQCD"/>
    <property type="match status" value="1"/>
</dbReference>
<feature type="region of interest" description="Disordered" evidence="1">
    <location>
        <begin position="643"/>
        <end position="662"/>
    </location>
</feature>
<evidence type="ECO:0000256" key="1">
    <source>
        <dbReference type="SAM" id="MobiDB-lite"/>
    </source>
</evidence>
<dbReference type="InterPro" id="IPR052895">
    <property type="entry name" value="HetReg/Transcr_Mod"/>
</dbReference>
<protein>
    <recommendedName>
        <fullName evidence="2">Heterokaryon incompatibility domain-containing protein</fullName>
    </recommendedName>
</protein>
<sequence length="839" mass="95136">MPWNNLDREEDESDSNIEEEQLRPYQYNRLTSNHSIRLLKLHAGSKKQDLVCDLVEEKLGGDHHVNFEALSWSWGTAPWTGRIKIREGDEDFVFNVPPTLVSALKALRLRRKVRTIWVDLICINQARTEEKNHQVPMMSSIYGNATKVCVWIGEADEDSDTAIDFIQQEVLRLQAFDSLCESPAATPKWRAMLNLMKRDWFERRWVVQEIALANSAELYCGTKSISWKDFSDAVQLFVEVETATHRLSDVMRKDPAFYHIPGWFEYVSALGASLLVDATGSLFRISEDKRRTPLQTLEYLVSNLSVFKASEPRDTVFSLLAVARDTNPIAVLTEQSDVKVGANALKGLNMWAKNQQRKPYPVDYNLPLVQIFKDFIEFAIRQSSEIDPTRALDILCRPWAPPSVPQRMSTSGSDSDSTQRRLYDIPLPSWIPQLSGAAYAMFQHANSEYRMGRKNADPLVGLPAPGQRNYSAAETKKVELKHLNFKKRDEYYSMYVSGFILDTVKSVEVASQSGNIPEEWVAAAGWTDLEKDPPDAFWKTLVADRGRHGRNPPTYYGRACKESISKGLASGSLNTTELINEGRCSVVAEFFRRVQAVIWNRSLMRTRQGHLGIVRKDVRVDDKICILYGCSVPVILRQHHKSKEVVEHERKEDEQEREKMRREATIRIQRAFRESKARKTAKQKETSGRGGTPASSSSAATSCRSAQSKTSASCARQIGSPPENGSQKQKPLPPKKPSRDLNKASHLPPRSGQQEEVLGGPSSSQTRRQSDAGGESKTDSMAESAEMRQPQSKERALTDADEYYWYEFIGECYVHSMMDGEAIKYQNVHEIKPNIFELR</sequence>
<feature type="compositionally biased region" description="Basic and acidic residues" evidence="1">
    <location>
        <begin position="669"/>
        <end position="687"/>
    </location>
</feature>
<gene>
    <name evidence="3" type="ORF">PV09_07049</name>
</gene>
<dbReference type="PANTHER" id="PTHR24148:SF64">
    <property type="entry name" value="HETEROKARYON INCOMPATIBILITY DOMAIN-CONTAINING PROTEIN"/>
    <property type="match status" value="1"/>
</dbReference>
<accession>A0A0D2A515</accession>
<dbReference type="InParanoid" id="A0A0D2A515"/>
<feature type="domain" description="Heterokaryon incompatibility" evidence="2">
    <location>
        <begin position="67"/>
        <end position="209"/>
    </location>
</feature>
<dbReference type="Pfam" id="PF06985">
    <property type="entry name" value="HET"/>
    <property type="match status" value="1"/>
</dbReference>
<dbReference type="RefSeq" id="XP_016211444.1">
    <property type="nucleotide sequence ID" value="XM_016360767.1"/>
</dbReference>
<evidence type="ECO:0000313" key="3">
    <source>
        <dbReference type="EMBL" id="KIW01575.1"/>
    </source>
</evidence>
<dbReference type="Proteomes" id="UP000053259">
    <property type="component" value="Unassembled WGS sequence"/>
</dbReference>
<reference evidence="3 4" key="1">
    <citation type="submission" date="2015-01" db="EMBL/GenBank/DDBJ databases">
        <title>The Genome Sequence of Ochroconis gallopava CBS43764.</title>
        <authorList>
            <consortium name="The Broad Institute Genomics Platform"/>
            <person name="Cuomo C."/>
            <person name="de Hoog S."/>
            <person name="Gorbushina A."/>
            <person name="Stielow B."/>
            <person name="Teixiera M."/>
            <person name="Abouelleil A."/>
            <person name="Chapman S.B."/>
            <person name="Priest M."/>
            <person name="Young S.K."/>
            <person name="Wortman J."/>
            <person name="Nusbaum C."/>
            <person name="Birren B."/>
        </authorList>
    </citation>
    <scope>NUCLEOTIDE SEQUENCE [LARGE SCALE GENOMIC DNA]</scope>
    <source>
        <strain evidence="3 4">CBS 43764</strain>
    </source>
</reference>
<dbReference type="EMBL" id="KN847554">
    <property type="protein sequence ID" value="KIW01575.1"/>
    <property type="molecule type" value="Genomic_DNA"/>
</dbReference>
<evidence type="ECO:0000313" key="4">
    <source>
        <dbReference type="Proteomes" id="UP000053259"/>
    </source>
</evidence>
<proteinExistence type="predicted"/>
<dbReference type="OrthoDB" id="3477286at2759"/>
<organism evidence="3 4">
    <name type="scientific">Verruconis gallopava</name>
    <dbReference type="NCBI Taxonomy" id="253628"/>
    <lineage>
        <taxon>Eukaryota</taxon>
        <taxon>Fungi</taxon>
        <taxon>Dikarya</taxon>
        <taxon>Ascomycota</taxon>
        <taxon>Pezizomycotina</taxon>
        <taxon>Dothideomycetes</taxon>
        <taxon>Pleosporomycetidae</taxon>
        <taxon>Venturiales</taxon>
        <taxon>Sympoventuriaceae</taxon>
        <taxon>Verruconis</taxon>
    </lineage>
</organism>
<dbReference type="HOGENOM" id="CLU_004184_10_2_1"/>